<evidence type="ECO:0000256" key="1">
    <source>
        <dbReference type="ARBA" id="ARBA00001933"/>
    </source>
</evidence>
<dbReference type="InterPro" id="IPR004839">
    <property type="entry name" value="Aminotransferase_I/II_large"/>
</dbReference>
<evidence type="ECO:0000256" key="4">
    <source>
        <dbReference type="ARBA" id="ARBA00022679"/>
    </source>
</evidence>
<dbReference type="InterPro" id="IPR015424">
    <property type="entry name" value="PyrdxlP-dep_Trfase"/>
</dbReference>
<comment type="cofactor">
    <cofactor evidence="1 6">
        <name>pyridoxal 5'-phosphate</name>
        <dbReference type="ChEBI" id="CHEBI:597326"/>
    </cofactor>
</comment>
<accession>A0A059KWL0</accession>
<dbReference type="SUPFAM" id="SSF53383">
    <property type="entry name" value="PLP-dependent transferases"/>
    <property type="match status" value="1"/>
</dbReference>
<dbReference type="PROSITE" id="PS00105">
    <property type="entry name" value="AA_TRANSFER_CLASS_1"/>
    <property type="match status" value="1"/>
</dbReference>
<evidence type="ECO:0000313" key="9">
    <source>
        <dbReference type="Proteomes" id="UP000026739"/>
    </source>
</evidence>
<dbReference type="PANTHER" id="PTHR46383">
    <property type="entry name" value="ASPARTATE AMINOTRANSFERASE"/>
    <property type="match status" value="1"/>
</dbReference>
<comment type="similarity">
    <text evidence="2 6">Belongs to the class-I pyridoxal-phosphate-dependent aminotransferase family.</text>
</comment>
<dbReference type="GO" id="GO:0008483">
    <property type="term" value="F:transaminase activity"/>
    <property type="evidence" value="ECO:0007669"/>
    <property type="project" value="UniProtKB-KW"/>
</dbReference>
<evidence type="ECO:0000313" key="8">
    <source>
        <dbReference type="EMBL" id="KDD66215.1"/>
    </source>
</evidence>
<comment type="caution">
    <text evidence="8">The sequence shown here is derived from an EMBL/GenBank/DDBJ whole genome shotgun (WGS) entry which is preliminary data.</text>
</comment>
<protein>
    <recommendedName>
        <fullName evidence="6">Aminotransferase</fullName>
        <ecNumber evidence="6">2.6.1.-</ecNumber>
    </recommendedName>
</protein>
<keyword evidence="3 6" id="KW-0032">Aminotransferase</keyword>
<dbReference type="GO" id="GO:0006520">
    <property type="term" value="P:amino acid metabolic process"/>
    <property type="evidence" value="ECO:0007669"/>
    <property type="project" value="InterPro"/>
</dbReference>
<reference evidence="8 9" key="1">
    <citation type="submission" date="2013-12" db="EMBL/GenBank/DDBJ databases">
        <authorList>
            <person name="Formusa P.A."/>
            <person name="Habash M."/>
            <person name="Lee H."/>
            <person name="Trevors J.T."/>
        </authorList>
    </citation>
    <scope>NUCLEOTIDE SEQUENCE [LARGE SCALE GENOMIC DNA]</scope>
    <source>
        <strain evidence="8 9">PD30</strain>
    </source>
</reference>
<proteinExistence type="inferred from homology"/>
<sequence length="402" mass="43265">MSNAFLSNRVLGIEPSPSIAANALVTELRAQGRDIVNFTVGEPDFDTPEHILRAASAAMHSGDTHYTATTGTLTLRQAICHKLERDNGLAYGLDEVVAGCGGKHIIYHALAATLNLGDEVIVHTPYWVSYPDIARLNDATPVIIPGDESNGFKLSPQALEQAITPRSKWVILNTPNNPSGAVYDETELLALAAVLRQHPHVLIMADEIYEQFVYGDAVHVSLTRLAPDLKSRTLIVNGASKGYAMTGWRLGFGAGPAWLIGAIGKLLSQTTTCPSSISQAAAVAAFAGDQGPIAGMREVYRQRRDQMLALLQSINGLRFTPPDGAFYVFANVSGLMGKTTESGERLNSDSQLVAYLLKEHGLATVSGAAYGMSPYIRLSFASSLDVIEEGCRRLKEACQRLR</sequence>
<evidence type="ECO:0000256" key="2">
    <source>
        <dbReference type="ARBA" id="ARBA00007441"/>
    </source>
</evidence>
<evidence type="ECO:0000259" key="7">
    <source>
        <dbReference type="Pfam" id="PF00155"/>
    </source>
</evidence>
<dbReference type="FunFam" id="3.40.640.10:FF:000033">
    <property type="entry name" value="Aspartate aminotransferase"/>
    <property type="match status" value="1"/>
</dbReference>
<dbReference type="GO" id="GO:0030170">
    <property type="term" value="F:pyridoxal phosphate binding"/>
    <property type="evidence" value="ECO:0007669"/>
    <property type="project" value="InterPro"/>
</dbReference>
<dbReference type="InterPro" id="IPR015421">
    <property type="entry name" value="PyrdxlP-dep_Trfase_major"/>
</dbReference>
<dbReference type="EC" id="2.6.1.-" evidence="6"/>
<evidence type="ECO:0000256" key="3">
    <source>
        <dbReference type="ARBA" id="ARBA00022576"/>
    </source>
</evidence>
<dbReference type="PANTHER" id="PTHR46383:SF1">
    <property type="entry name" value="ASPARTATE AMINOTRANSFERASE"/>
    <property type="match status" value="1"/>
</dbReference>
<dbReference type="Gene3D" id="3.40.640.10">
    <property type="entry name" value="Type I PLP-dependent aspartate aminotransferase-like (Major domain)"/>
    <property type="match status" value="1"/>
</dbReference>
<evidence type="ECO:0000256" key="5">
    <source>
        <dbReference type="ARBA" id="ARBA00022898"/>
    </source>
</evidence>
<feature type="domain" description="Aminotransferase class I/classII large" evidence="7">
    <location>
        <begin position="34"/>
        <end position="394"/>
    </location>
</feature>
<keyword evidence="5" id="KW-0663">Pyridoxal phosphate</keyword>
<dbReference type="RefSeq" id="WP_033060755.1">
    <property type="nucleotide sequence ID" value="NZ_AZQQ01000099.1"/>
</dbReference>
<dbReference type="Proteomes" id="UP000026739">
    <property type="component" value="Unassembled WGS sequence"/>
</dbReference>
<dbReference type="Pfam" id="PF00155">
    <property type="entry name" value="Aminotran_1_2"/>
    <property type="match status" value="1"/>
</dbReference>
<evidence type="ECO:0000256" key="6">
    <source>
        <dbReference type="RuleBase" id="RU000481"/>
    </source>
</evidence>
<dbReference type="EMBL" id="AZQQ01000099">
    <property type="protein sequence ID" value="KDD66215.1"/>
    <property type="molecule type" value="Genomic_DNA"/>
</dbReference>
<dbReference type="InterPro" id="IPR015422">
    <property type="entry name" value="PyrdxlP-dep_Trfase_small"/>
</dbReference>
<name>A0A059KWL0_9PSED</name>
<dbReference type="AlphaFoldDB" id="A0A059KWL0"/>
<dbReference type="Gene3D" id="3.90.1150.10">
    <property type="entry name" value="Aspartate Aminotransferase, domain 1"/>
    <property type="match status" value="1"/>
</dbReference>
<gene>
    <name evidence="8" type="ORF">V466_25050</name>
</gene>
<organism evidence="8 9">
    <name type="scientific">Pseudomonas mandelii PD30</name>
    <dbReference type="NCBI Taxonomy" id="1419583"/>
    <lineage>
        <taxon>Bacteria</taxon>
        <taxon>Pseudomonadati</taxon>
        <taxon>Pseudomonadota</taxon>
        <taxon>Gammaproteobacteria</taxon>
        <taxon>Pseudomonadales</taxon>
        <taxon>Pseudomonadaceae</taxon>
        <taxon>Pseudomonas</taxon>
    </lineage>
</organism>
<dbReference type="CDD" id="cd00609">
    <property type="entry name" value="AAT_like"/>
    <property type="match status" value="1"/>
</dbReference>
<dbReference type="InterPro" id="IPR050596">
    <property type="entry name" value="AspAT/PAT-like"/>
</dbReference>
<dbReference type="InterPro" id="IPR004838">
    <property type="entry name" value="NHTrfase_class1_PyrdxlP-BS"/>
</dbReference>
<keyword evidence="4 6" id="KW-0808">Transferase</keyword>
<dbReference type="eggNOG" id="COG0436">
    <property type="taxonomic scope" value="Bacteria"/>
</dbReference>